<comment type="caution">
    <text evidence="2">The sequence shown here is derived from an EMBL/GenBank/DDBJ whole genome shotgun (WGS) entry which is preliminary data.</text>
</comment>
<proteinExistence type="predicted"/>
<feature type="region of interest" description="Disordered" evidence="1">
    <location>
        <begin position="65"/>
        <end position="116"/>
    </location>
</feature>
<gene>
    <name evidence="2" type="ORF">B296_00041224</name>
</gene>
<sequence>MTHHILTPHHCTNELVIRFSHARGDDRGKAERIGDLLSDKYKIPFRQHRKGSSLSLSLTHTHTLETSKGFSTKLTNSGVGGVTSDTPHPRRGLCAGSTVQTSSGASKQTIEPTPGC</sequence>
<evidence type="ECO:0000256" key="1">
    <source>
        <dbReference type="SAM" id="MobiDB-lite"/>
    </source>
</evidence>
<accession>A0A426YGU7</accession>
<organism evidence="2 3">
    <name type="scientific">Ensete ventricosum</name>
    <name type="common">Abyssinian banana</name>
    <name type="synonym">Musa ensete</name>
    <dbReference type="NCBI Taxonomy" id="4639"/>
    <lineage>
        <taxon>Eukaryota</taxon>
        <taxon>Viridiplantae</taxon>
        <taxon>Streptophyta</taxon>
        <taxon>Embryophyta</taxon>
        <taxon>Tracheophyta</taxon>
        <taxon>Spermatophyta</taxon>
        <taxon>Magnoliopsida</taxon>
        <taxon>Liliopsida</taxon>
        <taxon>Zingiberales</taxon>
        <taxon>Musaceae</taxon>
        <taxon>Ensete</taxon>
    </lineage>
</organism>
<feature type="compositionally biased region" description="Polar residues" evidence="1">
    <location>
        <begin position="68"/>
        <end position="77"/>
    </location>
</feature>
<dbReference type="EMBL" id="AMZH03012502">
    <property type="protein sequence ID" value="RRT50906.1"/>
    <property type="molecule type" value="Genomic_DNA"/>
</dbReference>
<dbReference type="Proteomes" id="UP000287651">
    <property type="component" value="Unassembled WGS sequence"/>
</dbReference>
<dbReference type="AlphaFoldDB" id="A0A426YGU7"/>
<reference evidence="2 3" key="1">
    <citation type="journal article" date="2014" name="Agronomy (Basel)">
        <title>A Draft Genome Sequence for Ensete ventricosum, the Drought-Tolerant Tree Against Hunger.</title>
        <authorList>
            <person name="Harrison J."/>
            <person name="Moore K.A."/>
            <person name="Paszkiewicz K."/>
            <person name="Jones T."/>
            <person name="Grant M."/>
            <person name="Ambacheew D."/>
            <person name="Muzemil S."/>
            <person name="Studholme D.J."/>
        </authorList>
    </citation>
    <scope>NUCLEOTIDE SEQUENCE [LARGE SCALE GENOMIC DNA]</scope>
</reference>
<evidence type="ECO:0000313" key="2">
    <source>
        <dbReference type="EMBL" id="RRT50906.1"/>
    </source>
</evidence>
<name>A0A426YGU7_ENSVE</name>
<protein>
    <submittedName>
        <fullName evidence="2">Uncharacterized protein</fullName>
    </submittedName>
</protein>
<feature type="compositionally biased region" description="Polar residues" evidence="1">
    <location>
        <begin position="97"/>
        <end position="116"/>
    </location>
</feature>
<evidence type="ECO:0000313" key="3">
    <source>
        <dbReference type="Proteomes" id="UP000287651"/>
    </source>
</evidence>